<proteinExistence type="predicted"/>
<gene>
    <name evidence="1" type="ORF">LTLLF_166665</name>
</gene>
<evidence type="ECO:0000313" key="2">
    <source>
        <dbReference type="Proteomes" id="UP000710432"/>
    </source>
</evidence>
<evidence type="ECO:0000313" key="1">
    <source>
        <dbReference type="EMBL" id="KAH0507826.1"/>
    </source>
</evidence>
<protein>
    <submittedName>
        <fullName evidence="1">Non-structural maintenance of chromosomes element 4-like protein A</fullName>
    </submittedName>
</protein>
<organism evidence="1 2">
    <name type="scientific">Microtus ochrogaster</name>
    <name type="common">Prairie vole</name>
    <dbReference type="NCBI Taxonomy" id="79684"/>
    <lineage>
        <taxon>Eukaryota</taxon>
        <taxon>Metazoa</taxon>
        <taxon>Chordata</taxon>
        <taxon>Craniata</taxon>
        <taxon>Vertebrata</taxon>
        <taxon>Euteleostomi</taxon>
        <taxon>Mammalia</taxon>
        <taxon>Eutheria</taxon>
        <taxon>Euarchontoglires</taxon>
        <taxon>Glires</taxon>
        <taxon>Rodentia</taxon>
        <taxon>Myomorpha</taxon>
        <taxon>Muroidea</taxon>
        <taxon>Cricetidae</taxon>
        <taxon>Arvicolinae</taxon>
        <taxon>Microtus</taxon>
    </lineage>
</organism>
<name>A0A8J6GBK1_MICOH</name>
<comment type="caution">
    <text evidence="1">The sequence shown here is derived from an EMBL/GenBank/DDBJ whole genome shotgun (WGS) entry which is preliminary data.</text>
</comment>
<accession>A0A8J6GBK1</accession>
<dbReference type="Proteomes" id="UP000710432">
    <property type="component" value="Unassembled WGS sequence"/>
</dbReference>
<dbReference type="EMBL" id="JAATJU010023335">
    <property type="protein sequence ID" value="KAH0507826.1"/>
    <property type="molecule type" value="Genomic_DNA"/>
</dbReference>
<sequence length="101" mass="11662">MVLETTRQISMWQQEDINPSDFGDKLMDLACLEAKYNHSLCHLIRHLYCALINSTQQNLEDTLNAGYKSHGQGMLCGSTWKSLIKKRLRKKWNLQIVADLP</sequence>
<reference evidence="1" key="1">
    <citation type="submission" date="2020-03" db="EMBL/GenBank/DDBJ databases">
        <title>Studies in the Genomics of Life Span.</title>
        <authorList>
            <person name="Glass D."/>
        </authorList>
    </citation>
    <scope>NUCLEOTIDE SEQUENCE</scope>
    <source>
        <strain evidence="1">LTLLF</strain>
        <tissue evidence="1">Muscle</tissue>
    </source>
</reference>
<dbReference type="AlphaFoldDB" id="A0A8J6GBK1"/>